<dbReference type="CDD" id="cd05288">
    <property type="entry name" value="PGDH"/>
    <property type="match status" value="1"/>
</dbReference>
<dbReference type="GeneID" id="41972531"/>
<dbReference type="SUPFAM" id="SSF51735">
    <property type="entry name" value="NAD(P)-binding Rossmann-fold domains"/>
    <property type="match status" value="1"/>
</dbReference>
<dbReference type="InterPro" id="IPR041694">
    <property type="entry name" value="ADH_N_2"/>
</dbReference>
<dbReference type="Gene3D" id="3.90.180.10">
    <property type="entry name" value="Medium-chain alcohol dehydrogenases, catalytic domain"/>
    <property type="match status" value="1"/>
</dbReference>
<proteinExistence type="predicted"/>
<dbReference type="Proteomes" id="UP000319257">
    <property type="component" value="Unassembled WGS sequence"/>
</dbReference>
<dbReference type="OrthoDB" id="809632at2759"/>
<organism evidence="5 6">
    <name type="scientific">Thyridium curvatum</name>
    <dbReference type="NCBI Taxonomy" id="1093900"/>
    <lineage>
        <taxon>Eukaryota</taxon>
        <taxon>Fungi</taxon>
        <taxon>Dikarya</taxon>
        <taxon>Ascomycota</taxon>
        <taxon>Pezizomycotina</taxon>
        <taxon>Sordariomycetes</taxon>
        <taxon>Sordariomycetidae</taxon>
        <taxon>Thyridiales</taxon>
        <taxon>Thyridiaceae</taxon>
        <taxon>Thyridium</taxon>
    </lineage>
</organism>
<sequence length="348" mass="37946">MSRQNTSIVLAERPEGDIVPGKTFAVKTGPAPTEADLKDGQILVEVLYLSLDPTMRSYLKEGRSYLPPVQIGEVMRGPSACRVLASRSPKARAGDLVHAYPGWTEVGIVGERWFERVELPPSARVTDICGVLGVTGLTAYYGMTKIADLKQGDTVVVSGAAGATGSIVGQIARIMGAGRLVGIAGTDDKCRWLREELGYDVALNYKDPDFKNQFYEATKGYIDVYWDNVGGEILDLALAQAKEHARFVMCGGISQYNAKVPQGPKNYLKIVTMRIKMQGFIVLDYMKENAAAQKQLAQWLTEGKLKRQETIVKGGVRVAEETLVGLYNGINTGKLLVEVKNPDEASKL</sequence>
<dbReference type="InterPro" id="IPR013149">
    <property type="entry name" value="ADH-like_C"/>
</dbReference>
<dbReference type="SUPFAM" id="SSF50129">
    <property type="entry name" value="GroES-like"/>
    <property type="match status" value="1"/>
</dbReference>
<evidence type="ECO:0000313" key="6">
    <source>
        <dbReference type="Proteomes" id="UP000319257"/>
    </source>
</evidence>
<keyword evidence="6" id="KW-1185">Reference proteome</keyword>
<gene>
    <name evidence="5" type="ORF">E0L32_005084</name>
</gene>
<dbReference type="AlphaFoldDB" id="A0A507BBE0"/>
<evidence type="ECO:0000259" key="4">
    <source>
        <dbReference type="SMART" id="SM00829"/>
    </source>
</evidence>
<feature type="domain" description="Enoyl reductase (ER)" evidence="4">
    <location>
        <begin position="21"/>
        <end position="337"/>
    </location>
</feature>
<reference evidence="5 6" key="1">
    <citation type="submission" date="2019-06" db="EMBL/GenBank/DDBJ databases">
        <title>Draft genome sequence of the filamentous fungus Phialemoniopsis curvata isolated from diesel fuel.</title>
        <authorList>
            <person name="Varaljay V.A."/>
            <person name="Lyon W.J."/>
            <person name="Crouch A.L."/>
            <person name="Drake C.E."/>
            <person name="Hollomon J.M."/>
            <person name="Nadeau L.J."/>
            <person name="Nunn H.S."/>
            <person name="Stevenson B.S."/>
            <person name="Bojanowski C.L."/>
            <person name="Crookes-Goodson W.J."/>
        </authorList>
    </citation>
    <scope>NUCLEOTIDE SEQUENCE [LARGE SCALE GENOMIC DNA]</scope>
    <source>
        <strain evidence="5 6">D216</strain>
    </source>
</reference>
<keyword evidence="1" id="KW-0560">Oxidoreductase</keyword>
<accession>A0A507BBE0</accession>
<dbReference type="Pfam" id="PF16884">
    <property type="entry name" value="ADH_N_2"/>
    <property type="match status" value="1"/>
</dbReference>
<dbReference type="FunCoup" id="A0A507BBE0">
    <property type="interactions" value="386"/>
</dbReference>
<dbReference type="Gene3D" id="3.40.50.720">
    <property type="entry name" value="NAD(P)-binding Rossmann-like Domain"/>
    <property type="match status" value="1"/>
</dbReference>
<dbReference type="FunFam" id="3.40.50.720:FF:000121">
    <property type="entry name" value="Prostaglandin reductase 2"/>
    <property type="match status" value="1"/>
</dbReference>
<dbReference type="InterPro" id="IPR020843">
    <property type="entry name" value="ER"/>
</dbReference>
<dbReference type="InParanoid" id="A0A507BBE0"/>
<evidence type="ECO:0000256" key="2">
    <source>
        <dbReference type="ARBA" id="ARBA00069006"/>
    </source>
</evidence>
<dbReference type="InterPro" id="IPR011032">
    <property type="entry name" value="GroES-like_sf"/>
</dbReference>
<evidence type="ECO:0000256" key="1">
    <source>
        <dbReference type="ARBA" id="ARBA00023002"/>
    </source>
</evidence>
<evidence type="ECO:0000256" key="3">
    <source>
        <dbReference type="ARBA" id="ARBA00083301"/>
    </source>
</evidence>
<dbReference type="RefSeq" id="XP_030996400.1">
    <property type="nucleotide sequence ID" value="XM_031139566.1"/>
</dbReference>
<dbReference type="SMART" id="SM00829">
    <property type="entry name" value="PKS_ER"/>
    <property type="match status" value="1"/>
</dbReference>
<name>A0A507BBE0_9PEZI</name>
<dbReference type="PANTHER" id="PTHR43205:SF42">
    <property type="entry name" value="ALCOHOL DEHYDROGENASE, ZINC-CONTAINING (AFU_ORTHOLOGUE AFUA_7G04530)"/>
    <property type="match status" value="1"/>
</dbReference>
<evidence type="ECO:0000313" key="5">
    <source>
        <dbReference type="EMBL" id="TPX14689.1"/>
    </source>
</evidence>
<dbReference type="InterPro" id="IPR036291">
    <property type="entry name" value="NAD(P)-bd_dom_sf"/>
</dbReference>
<dbReference type="Pfam" id="PF00107">
    <property type="entry name" value="ADH_zinc_N"/>
    <property type="match status" value="1"/>
</dbReference>
<dbReference type="PANTHER" id="PTHR43205">
    <property type="entry name" value="PROSTAGLANDIN REDUCTASE"/>
    <property type="match status" value="1"/>
</dbReference>
<dbReference type="EMBL" id="SKBQ01000026">
    <property type="protein sequence ID" value="TPX14689.1"/>
    <property type="molecule type" value="Genomic_DNA"/>
</dbReference>
<dbReference type="InterPro" id="IPR045010">
    <property type="entry name" value="MDR_fam"/>
</dbReference>
<comment type="caution">
    <text evidence="5">The sequence shown here is derived from an EMBL/GenBank/DDBJ whole genome shotgun (WGS) entry which is preliminary data.</text>
</comment>
<dbReference type="GO" id="GO:0016628">
    <property type="term" value="F:oxidoreductase activity, acting on the CH-CH group of donors, NAD or NADP as acceptor"/>
    <property type="evidence" value="ECO:0007669"/>
    <property type="project" value="InterPro"/>
</dbReference>
<protein>
    <recommendedName>
        <fullName evidence="2">Dehydrogenase FUB6</fullName>
    </recommendedName>
    <alternativeName>
        <fullName evidence="3">Fusaric acid biosynthesis protein 6</fullName>
    </alternativeName>
</protein>